<dbReference type="RefSeq" id="WP_244917449.1">
    <property type="nucleotide sequence ID" value="NZ_UEGW01000001.1"/>
</dbReference>
<dbReference type="Pfam" id="PF02358">
    <property type="entry name" value="Trehalose_PPase"/>
    <property type="match status" value="1"/>
</dbReference>
<keyword evidence="7" id="KW-1185">Reference proteome</keyword>
<dbReference type="FunFam" id="1.50.10.10:FF:000053">
    <property type="entry name" value="Putative glycosyl hydrolase"/>
    <property type="match status" value="1"/>
</dbReference>
<dbReference type="GO" id="GO:0030246">
    <property type="term" value="F:carbohydrate binding"/>
    <property type="evidence" value="ECO:0007669"/>
    <property type="project" value="InterPro"/>
</dbReference>
<dbReference type="PANTHER" id="PTHR11051">
    <property type="entry name" value="GLYCOSYL HYDROLASE-RELATED"/>
    <property type="match status" value="1"/>
</dbReference>
<dbReference type="GO" id="GO:0016791">
    <property type="term" value="F:phosphatase activity"/>
    <property type="evidence" value="ECO:0007669"/>
    <property type="project" value="UniProtKB-ARBA"/>
</dbReference>
<sequence length="1209" mass="134242">MIVDPRYHDAVIFEAEVVADPAYADAVITLMRALQRAGVKSAVYSLGGACDEMLRAGGVDAHVSVRIDGSGQPDVAVPGVAARWLAVRPGRCVLVVNSERAVVAAQDGGFALVVAVGPPELLGLGADVVVGELAEIRARAGDRRISELPDALDCYPQLDAALAFRRPVVLFDFDGTLAEITDDPSSAELVPGMAELLGALAPLCTVAVLSGRDLADIRSRVGLDNIWYLASHGFDVVDAHGSHHENDTALAAVAAFERAAAELREQLAEVDGINVENKRFGVAVHYRNTAEDEVFRATAAVRQIAKRDGFRVAEGRKVIELLPDVAWEKGKTIEWILHELSDDRSALIPVYVGDELTDEDAFDMVRYHGIGILVAHDEDGDRASAAQFTLENPNAVRAFVERLAADIRRHSASTVPWSIVFDGYEPTQERLREALCTVGNGYMATRGCAPEAWASEAHYPGTYVAGVYNRLADRILGQTVENESMVNLPNWLPLTFRIDDGPWFELDEVKLLAYRQELDVRRAVLTRTLRFQDAAGHIASVTQHRLIAMHAPHVGVLQTTVVAENWSGTIQFRSLIDVGVKNDLVSRYRDLSGTHLTTLRAESLSDDSVLAVVETNQSHISVALAVRTAVWRNDERWPANYEFILQDGQRVGHDITLSAQAGEPITVEKVVALYTGRDRAISEPATEAAQRLQFVGRYRDLLAGHVSAWAHLWECFALDITDGIDELPVIRLHLLHMLQTLSPHSADLDVGVPARGLHGEAYRGHVFWDELFVLPVLNLRRPEFTRSVLDYRYRRLPQARRAARAAGRGGAMYPWQSGSSGREESQRLHLNPRSGRWNPDPSARAYHVGLAVAYNVWQYYQATADLEYLQRFGAEMMVEIARFWVSLARFDTQLDRFVIRGVIGPDEFHTGYPGRLYDGIDNNAYTNVMAVWVIVHAMEALALLPLRDRLAVQEATALECADLDRWDDISRRMFVPFHGDGVISQFEGYDDLAELDWDSYRQRYGNIQRLDRILEAEDDNVNHYKASKQADALMLFYLLSTEQLQDLFGRLGYRFAPDQISKTVEYYLPRSSHGSTLSAVVHSWVLARGNRARAMEYFRQVLKSDIADIQGGTTAEGIHLAAMAGSVDLLQRCFTGLEMRGDRLVLAPEWPEELGALTFPLQYRGHRLHLRVSGRSATISAEPSEAAPIQVECRGRVYRLTPGSTIETC</sequence>
<organism evidence="6 7">
    <name type="scientific">Mycobacterium shimoidei</name>
    <dbReference type="NCBI Taxonomy" id="29313"/>
    <lineage>
        <taxon>Bacteria</taxon>
        <taxon>Bacillati</taxon>
        <taxon>Actinomycetota</taxon>
        <taxon>Actinomycetes</taxon>
        <taxon>Mycobacteriales</taxon>
        <taxon>Mycobacteriaceae</taxon>
        <taxon>Mycobacterium</taxon>
    </lineage>
</organism>
<dbReference type="Pfam" id="PF03632">
    <property type="entry name" value="Glyco_hydro_65m"/>
    <property type="match status" value="1"/>
</dbReference>
<keyword evidence="1" id="KW-0326">Glycosidase</keyword>
<dbReference type="NCBIfam" id="TIGR01484">
    <property type="entry name" value="HAD-SF-IIB"/>
    <property type="match status" value="1"/>
</dbReference>
<dbReference type="Proteomes" id="UP000252015">
    <property type="component" value="Unassembled WGS sequence"/>
</dbReference>
<evidence type="ECO:0000313" key="6">
    <source>
        <dbReference type="EMBL" id="SRX94162.1"/>
    </source>
</evidence>
<dbReference type="SUPFAM" id="SSF74650">
    <property type="entry name" value="Galactose mutarotase-like"/>
    <property type="match status" value="1"/>
</dbReference>
<feature type="domain" description="Glycoside hydrolase family 65 N-terminal" evidence="5">
    <location>
        <begin position="422"/>
        <end position="677"/>
    </location>
</feature>
<dbReference type="InterPro" id="IPR037018">
    <property type="entry name" value="GH65_N"/>
</dbReference>
<dbReference type="Gene3D" id="3.30.70.1020">
    <property type="entry name" value="Trehalose-6-phosphate phosphatase related protein, domain 2"/>
    <property type="match status" value="1"/>
</dbReference>
<evidence type="ECO:0000313" key="7">
    <source>
        <dbReference type="Proteomes" id="UP000252015"/>
    </source>
</evidence>
<dbReference type="SUPFAM" id="SSF56784">
    <property type="entry name" value="HAD-like"/>
    <property type="match status" value="2"/>
</dbReference>
<dbReference type="InterPro" id="IPR012341">
    <property type="entry name" value="6hp_glycosidase-like_sf"/>
</dbReference>
<name>A0A375YZ90_MYCSH</name>
<feature type="region of interest" description="Disordered" evidence="2">
    <location>
        <begin position="810"/>
        <end position="834"/>
    </location>
</feature>
<reference evidence="6 7" key="1">
    <citation type="submission" date="2018-05" db="EMBL/GenBank/DDBJ databases">
        <authorList>
            <consortium name="IHU Genomes"/>
        </authorList>
    </citation>
    <scope>NUCLEOTIDE SEQUENCE [LARGE SCALE GENOMIC DNA]</scope>
    <source>
        <strain evidence="6 7">P7336</strain>
    </source>
</reference>
<dbReference type="InterPro" id="IPR023214">
    <property type="entry name" value="HAD_sf"/>
</dbReference>
<dbReference type="Pfam" id="PF03633">
    <property type="entry name" value="Glyco_hydro_65C"/>
    <property type="match status" value="1"/>
</dbReference>
<dbReference type="InterPro" id="IPR008928">
    <property type="entry name" value="6-hairpin_glycosidase_sf"/>
</dbReference>
<protein>
    <submittedName>
        <fullName evidence="6">Putative trehalose-6-phosphate phosphatase OtsB1 (Trehalose-phosphatase) (TPP) [Mycobacterium tuberculosis H37Rv]</fullName>
    </submittedName>
</protein>
<keyword evidence="1" id="KW-0378">Hydrolase</keyword>
<dbReference type="InterPro" id="IPR036412">
    <property type="entry name" value="HAD-like_sf"/>
</dbReference>
<dbReference type="CDD" id="cd01627">
    <property type="entry name" value="HAD_TPP"/>
    <property type="match status" value="1"/>
</dbReference>
<dbReference type="GO" id="GO:0004553">
    <property type="term" value="F:hydrolase activity, hydrolyzing O-glycosyl compounds"/>
    <property type="evidence" value="ECO:0007669"/>
    <property type="project" value="TreeGrafter"/>
</dbReference>
<dbReference type="InterPro" id="IPR005195">
    <property type="entry name" value="Glyco_hydro_65_M"/>
</dbReference>
<evidence type="ECO:0000259" key="4">
    <source>
        <dbReference type="Pfam" id="PF03633"/>
    </source>
</evidence>
<accession>A0A375YZ90</accession>
<dbReference type="InterPro" id="IPR006379">
    <property type="entry name" value="HAD-SF_hydro_IIB"/>
</dbReference>
<evidence type="ECO:0000259" key="3">
    <source>
        <dbReference type="Pfam" id="PF03632"/>
    </source>
</evidence>
<evidence type="ECO:0000256" key="1">
    <source>
        <dbReference type="ARBA" id="ARBA00023295"/>
    </source>
</evidence>
<dbReference type="InterPro" id="IPR005196">
    <property type="entry name" value="Glyco_hydro_65_N"/>
</dbReference>
<evidence type="ECO:0000256" key="2">
    <source>
        <dbReference type="SAM" id="MobiDB-lite"/>
    </source>
</evidence>
<dbReference type="SUPFAM" id="SSF48208">
    <property type="entry name" value="Six-hairpin glycosidases"/>
    <property type="match status" value="1"/>
</dbReference>
<feature type="domain" description="Glycoside hydrolase family 65 central catalytic" evidence="3">
    <location>
        <begin position="731"/>
        <end position="1127"/>
    </location>
</feature>
<dbReference type="Gene3D" id="2.70.98.40">
    <property type="entry name" value="Glycoside hydrolase, family 65, N-terminal domain"/>
    <property type="match status" value="1"/>
</dbReference>
<dbReference type="STRING" id="29313.BHQ16_08085"/>
<dbReference type="Gene3D" id="2.60.420.10">
    <property type="entry name" value="Maltose phosphorylase, domain 3"/>
    <property type="match status" value="1"/>
</dbReference>
<dbReference type="Pfam" id="PF03636">
    <property type="entry name" value="Glyco_hydro_65N"/>
    <property type="match status" value="1"/>
</dbReference>
<dbReference type="NCBIfam" id="TIGR00685">
    <property type="entry name" value="T6PP"/>
    <property type="match status" value="1"/>
</dbReference>
<dbReference type="PANTHER" id="PTHR11051:SF8">
    <property type="entry name" value="PROTEIN-GLUCOSYLGALACTOSYLHYDROXYLYSINE GLUCOSIDASE"/>
    <property type="match status" value="1"/>
</dbReference>
<dbReference type="InterPro" id="IPR003337">
    <property type="entry name" value="Trehalose_PPase"/>
</dbReference>
<proteinExistence type="predicted"/>
<dbReference type="Gene3D" id="3.40.50.1000">
    <property type="entry name" value="HAD superfamily/HAD-like"/>
    <property type="match status" value="2"/>
</dbReference>
<dbReference type="GO" id="GO:0005992">
    <property type="term" value="P:trehalose biosynthetic process"/>
    <property type="evidence" value="ECO:0007669"/>
    <property type="project" value="InterPro"/>
</dbReference>
<evidence type="ECO:0000259" key="5">
    <source>
        <dbReference type="Pfam" id="PF03636"/>
    </source>
</evidence>
<dbReference type="EMBL" id="UEGW01000001">
    <property type="protein sequence ID" value="SRX94162.1"/>
    <property type="molecule type" value="Genomic_DNA"/>
</dbReference>
<dbReference type="GO" id="GO:0016757">
    <property type="term" value="F:glycosyltransferase activity"/>
    <property type="evidence" value="ECO:0007669"/>
    <property type="project" value="UniProtKB-ARBA"/>
</dbReference>
<dbReference type="AlphaFoldDB" id="A0A375YZ90"/>
<dbReference type="InterPro" id="IPR011013">
    <property type="entry name" value="Gal_mutarotase_sf_dom"/>
</dbReference>
<gene>
    <name evidence="6" type="ORF">MSP7336_02410</name>
</gene>
<dbReference type="Gene3D" id="1.50.10.10">
    <property type="match status" value="1"/>
</dbReference>
<dbReference type="InterPro" id="IPR005194">
    <property type="entry name" value="Glyco_hydro_65_C"/>
</dbReference>
<feature type="domain" description="Glycoside hydrolase family 65 C-terminal" evidence="4">
    <location>
        <begin position="1137"/>
        <end position="1200"/>
    </location>
</feature>